<dbReference type="SUPFAM" id="SSF53244">
    <property type="entry name" value="MurD-like peptide ligases, peptide-binding domain"/>
    <property type="match status" value="1"/>
</dbReference>
<gene>
    <name evidence="5" type="ORF">METZ01_LOCUS455220</name>
</gene>
<evidence type="ECO:0000256" key="3">
    <source>
        <dbReference type="ARBA" id="ARBA00022741"/>
    </source>
</evidence>
<evidence type="ECO:0008006" key="6">
    <source>
        <dbReference type="Google" id="ProtNLM"/>
    </source>
</evidence>
<dbReference type="InterPro" id="IPR036615">
    <property type="entry name" value="Mur_ligase_C_dom_sf"/>
</dbReference>
<dbReference type="Gene3D" id="3.90.190.20">
    <property type="entry name" value="Mur ligase, C-terminal domain"/>
    <property type="match status" value="1"/>
</dbReference>
<dbReference type="InterPro" id="IPR005762">
    <property type="entry name" value="MurD"/>
</dbReference>
<evidence type="ECO:0000313" key="5">
    <source>
        <dbReference type="EMBL" id="SVE02366.1"/>
    </source>
</evidence>
<dbReference type="PANTHER" id="PTHR43692:SF1">
    <property type="entry name" value="UDP-N-ACETYLMURAMOYLALANINE--D-GLUTAMATE LIGASE"/>
    <property type="match status" value="1"/>
</dbReference>
<dbReference type="EMBL" id="UINC01188919">
    <property type="protein sequence ID" value="SVE02366.1"/>
    <property type="molecule type" value="Genomic_DNA"/>
</dbReference>
<dbReference type="PANTHER" id="PTHR43692">
    <property type="entry name" value="UDP-N-ACETYLMURAMOYLALANINE--D-GLUTAMATE LIGASE"/>
    <property type="match status" value="1"/>
</dbReference>
<feature type="non-terminal residue" evidence="5">
    <location>
        <position position="1"/>
    </location>
</feature>
<keyword evidence="4" id="KW-0067">ATP-binding</keyword>
<accession>A0A383A3B2</accession>
<dbReference type="GO" id="GO:0005737">
    <property type="term" value="C:cytoplasm"/>
    <property type="evidence" value="ECO:0007669"/>
    <property type="project" value="InterPro"/>
</dbReference>
<dbReference type="AlphaFoldDB" id="A0A383A3B2"/>
<evidence type="ECO:0000256" key="4">
    <source>
        <dbReference type="ARBA" id="ARBA00022840"/>
    </source>
</evidence>
<evidence type="ECO:0000256" key="1">
    <source>
        <dbReference type="ARBA" id="ARBA00022490"/>
    </source>
</evidence>
<sequence length="73" mass="7752">LIGEDAPAIEKAFTGLIPTERGLGLSEAVHCAGMLAETGDTVLLAPACASYDQYPDYQARGDHFAREVEALML</sequence>
<reference evidence="5" key="1">
    <citation type="submission" date="2018-05" db="EMBL/GenBank/DDBJ databases">
        <authorList>
            <person name="Lanie J.A."/>
            <person name="Ng W.-L."/>
            <person name="Kazmierczak K.M."/>
            <person name="Andrzejewski T.M."/>
            <person name="Davidsen T.M."/>
            <person name="Wayne K.J."/>
            <person name="Tettelin H."/>
            <person name="Glass J.I."/>
            <person name="Rusch D."/>
            <person name="Podicherti R."/>
            <person name="Tsui H.-C.T."/>
            <person name="Winkler M.E."/>
        </authorList>
    </citation>
    <scope>NUCLEOTIDE SEQUENCE</scope>
</reference>
<dbReference type="GO" id="GO:0005524">
    <property type="term" value="F:ATP binding"/>
    <property type="evidence" value="ECO:0007669"/>
    <property type="project" value="UniProtKB-KW"/>
</dbReference>
<protein>
    <recommendedName>
        <fullName evidence="6">Mur ligase C-terminal domain-containing protein</fullName>
    </recommendedName>
</protein>
<keyword evidence="3" id="KW-0547">Nucleotide-binding</keyword>
<name>A0A383A3B2_9ZZZZ</name>
<dbReference type="GO" id="GO:0008764">
    <property type="term" value="F:UDP-N-acetylmuramoylalanine-D-glutamate ligase activity"/>
    <property type="evidence" value="ECO:0007669"/>
    <property type="project" value="InterPro"/>
</dbReference>
<evidence type="ECO:0000256" key="2">
    <source>
        <dbReference type="ARBA" id="ARBA00022598"/>
    </source>
</evidence>
<dbReference type="GO" id="GO:0008360">
    <property type="term" value="P:regulation of cell shape"/>
    <property type="evidence" value="ECO:0007669"/>
    <property type="project" value="InterPro"/>
</dbReference>
<keyword evidence="2" id="KW-0436">Ligase</keyword>
<proteinExistence type="predicted"/>
<dbReference type="GO" id="GO:0051301">
    <property type="term" value="P:cell division"/>
    <property type="evidence" value="ECO:0007669"/>
    <property type="project" value="InterPro"/>
</dbReference>
<organism evidence="5">
    <name type="scientific">marine metagenome</name>
    <dbReference type="NCBI Taxonomy" id="408172"/>
    <lineage>
        <taxon>unclassified sequences</taxon>
        <taxon>metagenomes</taxon>
        <taxon>ecological metagenomes</taxon>
    </lineage>
</organism>
<keyword evidence="1" id="KW-0963">Cytoplasm</keyword>